<reference evidence="2 3" key="1">
    <citation type="submission" date="2015-01" db="EMBL/GenBank/DDBJ databases">
        <title>The Genome Sequence of Exophiala xenobiotica CBS118157.</title>
        <authorList>
            <consortium name="The Broad Institute Genomics Platform"/>
            <person name="Cuomo C."/>
            <person name="de Hoog S."/>
            <person name="Gorbushina A."/>
            <person name="Stielow B."/>
            <person name="Teixiera M."/>
            <person name="Abouelleil A."/>
            <person name="Chapman S.B."/>
            <person name="Priest M."/>
            <person name="Young S.K."/>
            <person name="Wortman J."/>
            <person name="Nusbaum C."/>
            <person name="Birren B."/>
        </authorList>
    </citation>
    <scope>NUCLEOTIDE SEQUENCE [LARGE SCALE GENOMIC DNA]</scope>
    <source>
        <strain evidence="2 3">CBS 118157</strain>
    </source>
</reference>
<dbReference type="Gene3D" id="3.30.160.20">
    <property type="match status" value="1"/>
</dbReference>
<organism evidence="2 3">
    <name type="scientific">Exophiala xenobiotica</name>
    <dbReference type="NCBI Taxonomy" id="348802"/>
    <lineage>
        <taxon>Eukaryota</taxon>
        <taxon>Fungi</taxon>
        <taxon>Dikarya</taxon>
        <taxon>Ascomycota</taxon>
        <taxon>Pezizomycotina</taxon>
        <taxon>Eurotiomycetes</taxon>
        <taxon>Chaetothyriomycetidae</taxon>
        <taxon>Chaetothyriales</taxon>
        <taxon>Herpotrichiellaceae</taxon>
        <taxon>Exophiala</taxon>
    </lineage>
</organism>
<dbReference type="RefSeq" id="XP_013321960.1">
    <property type="nucleotide sequence ID" value="XM_013466506.1"/>
</dbReference>
<sequence>MLHTVYLASLCQRRRWPEPAYDVSYSPSGYRCIVRVNNREYQTSGYHSSESSAKEGAALIAFNICRNFSANDGMYPTGFAHGGVIQGNPVPVGSGRHARRSDTRSDYRYGDTDSSGSRSGGSSPDWRETRQPAQMSTSYRSSYSSSSSDSSHYSRRGTQRY</sequence>
<evidence type="ECO:0008006" key="4">
    <source>
        <dbReference type="Google" id="ProtNLM"/>
    </source>
</evidence>
<feature type="region of interest" description="Disordered" evidence="1">
    <location>
        <begin position="79"/>
        <end position="161"/>
    </location>
</feature>
<accession>A0A0D2C8T2</accession>
<dbReference type="HOGENOM" id="CLU_099958_3_0_1"/>
<gene>
    <name evidence="2" type="ORF">PV05_01506</name>
</gene>
<dbReference type="SUPFAM" id="SSF54768">
    <property type="entry name" value="dsRNA-binding domain-like"/>
    <property type="match status" value="1"/>
</dbReference>
<name>A0A0D2C8T2_9EURO</name>
<dbReference type="AlphaFoldDB" id="A0A0D2C8T2"/>
<evidence type="ECO:0000256" key="1">
    <source>
        <dbReference type="SAM" id="MobiDB-lite"/>
    </source>
</evidence>
<feature type="compositionally biased region" description="Low complexity" evidence="1">
    <location>
        <begin position="136"/>
        <end position="151"/>
    </location>
</feature>
<proteinExistence type="predicted"/>
<evidence type="ECO:0000313" key="3">
    <source>
        <dbReference type="Proteomes" id="UP000054342"/>
    </source>
</evidence>
<feature type="compositionally biased region" description="Low complexity" evidence="1">
    <location>
        <begin position="114"/>
        <end position="123"/>
    </location>
</feature>
<dbReference type="EMBL" id="KN847317">
    <property type="protein sequence ID" value="KIW61376.1"/>
    <property type="molecule type" value="Genomic_DNA"/>
</dbReference>
<feature type="compositionally biased region" description="Basic and acidic residues" evidence="1">
    <location>
        <begin position="100"/>
        <end position="111"/>
    </location>
</feature>
<keyword evidence="3" id="KW-1185">Reference proteome</keyword>
<evidence type="ECO:0000313" key="2">
    <source>
        <dbReference type="EMBL" id="KIW61376.1"/>
    </source>
</evidence>
<dbReference type="GeneID" id="25323414"/>
<dbReference type="Proteomes" id="UP000054342">
    <property type="component" value="Unassembled WGS sequence"/>
</dbReference>
<dbReference type="OrthoDB" id="5274873at2759"/>
<protein>
    <recommendedName>
        <fullName evidence="4">DRBM domain-containing protein</fullName>
    </recommendedName>
</protein>